<keyword evidence="5 9" id="KW-0378">Hydrolase</keyword>
<dbReference type="GO" id="GO:0016787">
    <property type="term" value="F:hydrolase activity"/>
    <property type="evidence" value="ECO:0007669"/>
    <property type="project" value="UniProtKB-KW"/>
</dbReference>
<evidence type="ECO:0000256" key="8">
    <source>
        <dbReference type="SAM" id="Phobius"/>
    </source>
</evidence>
<dbReference type="Pfam" id="PF09721">
    <property type="entry name" value="Exosortase_EpsH"/>
    <property type="match status" value="1"/>
</dbReference>
<feature type="transmembrane region" description="Helical" evidence="8">
    <location>
        <begin position="245"/>
        <end position="266"/>
    </location>
</feature>
<evidence type="ECO:0000313" key="9">
    <source>
        <dbReference type="EMBL" id="MDM7859630.1"/>
    </source>
</evidence>
<feature type="transmembrane region" description="Helical" evidence="8">
    <location>
        <begin position="205"/>
        <end position="233"/>
    </location>
</feature>
<keyword evidence="2" id="KW-1003">Cell membrane</keyword>
<comment type="caution">
    <text evidence="9">The sequence shown here is derived from an EMBL/GenBank/DDBJ whole genome shotgun (WGS) entry which is preliminary data.</text>
</comment>
<sequence length="480" mass="53981">MPLNRWAFGLVVFVCLGAIVWAYQETYLSLHKIWTENNHTYSHGYALLAFVCYALYTERNWLVHKPVFYLFPLGIAIGALWLAANAVQVLLIQQMLVPLMVLLIITAFVGVRASFHALLPVSALYLSIPVADFILDPLQDLTTFVISFFVRLSGITAFIEGYDIHLPYGVLRIADGCAGLNYLLAGLSIGLFYSYLNLTQKRHMLFAVALIVFLSLLGNWIRVYLLIMIGYYSEMQSSLVHEHGFFGWVTFAIFIVGYFFYMEYFVKRIGRAQRPSIEPFRPQIQGALAVILVTISLIAVPGYSHWSAADRQGNAVVKVQLPNPFSGFQRVDWSVAQRQGVRYSGADDLQAFDYRDENNVYTLAVSTYIHQAQGKELIYFANRPGRQLRASTELTLQDSIINIAIKQDQSGAVVWFYQIGEKQVTSGTQAKLAQLTQVFSDPLGASVVLHIDCLRRCDIQPQDLLSSSIVQGLANVEVTR</sequence>
<feature type="transmembrane region" description="Helical" evidence="8">
    <location>
        <begin position="38"/>
        <end position="56"/>
    </location>
</feature>
<dbReference type="Proteomes" id="UP001234343">
    <property type="component" value="Unassembled WGS sequence"/>
</dbReference>
<keyword evidence="6 8" id="KW-1133">Transmembrane helix</keyword>
<evidence type="ECO:0000313" key="10">
    <source>
        <dbReference type="Proteomes" id="UP001234343"/>
    </source>
</evidence>
<dbReference type="NCBIfam" id="TIGR04178">
    <property type="entry name" value="exo_archaeo"/>
    <property type="match status" value="1"/>
</dbReference>
<evidence type="ECO:0000256" key="1">
    <source>
        <dbReference type="ARBA" id="ARBA00004651"/>
    </source>
</evidence>
<comment type="subcellular location">
    <subcellularLocation>
        <location evidence="1">Cell membrane</location>
        <topology evidence="1">Multi-pass membrane protein</topology>
    </subcellularLocation>
</comment>
<dbReference type="EMBL" id="JAUCBP010000002">
    <property type="protein sequence ID" value="MDM7859630.1"/>
    <property type="molecule type" value="Genomic_DNA"/>
</dbReference>
<evidence type="ECO:0000256" key="5">
    <source>
        <dbReference type="ARBA" id="ARBA00022801"/>
    </source>
</evidence>
<evidence type="ECO:0000256" key="2">
    <source>
        <dbReference type="ARBA" id="ARBA00022475"/>
    </source>
</evidence>
<dbReference type="EC" id="3.4.22.-" evidence="9"/>
<keyword evidence="3" id="KW-0645">Protease</keyword>
<dbReference type="InterPro" id="IPR019127">
    <property type="entry name" value="Exosortase"/>
</dbReference>
<keyword evidence="7 8" id="KW-0472">Membrane</keyword>
<keyword evidence="4 8" id="KW-0812">Transmembrane</keyword>
<feature type="transmembrane region" description="Helical" evidence="8">
    <location>
        <begin position="68"/>
        <end position="91"/>
    </location>
</feature>
<accession>A0ABT7STV8</accession>
<feature type="transmembrane region" description="Helical" evidence="8">
    <location>
        <begin position="287"/>
        <end position="306"/>
    </location>
</feature>
<protein>
    <submittedName>
        <fullName evidence="9">Exosortase</fullName>
        <ecNumber evidence="9">3.4.22.-</ecNumber>
    </submittedName>
</protein>
<gene>
    <name evidence="9" type="primary">xrt</name>
    <name evidence="9" type="ORF">QTP81_03285</name>
</gene>
<dbReference type="InterPro" id="IPR013426">
    <property type="entry name" value="EpsH-like"/>
</dbReference>
<evidence type="ECO:0000256" key="7">
    <source>
        <dbReference type="ARBA" id="ARBA00023136"/>
    </source>
</evidence>
<evidence type="ECO:0000256" key="4">
    <source>
        <dbReference type="ARBA" id="ARBA00022692"/>
    </source>
</evidence>
<proteinExistence type="predicted"/>
<keyword evidence="10" id="KW-1185">Reference proteome</keyword>
<organism evidence="9 10">
    <name type="scientific">Alteromonas arenosi</name>
    <dbReference type="NCBI Taxonomy" id="3055817"/>
    <lineage>
        <taxon>Bacteria</taxon>
        <taxon>Pseudomonadati</taxon>
        <taxon>Pseudomonadota</taxon>
        <taxon>Gammaproteobacteria</taxon>
        <taxon>Alteromonadales</taxon>
        <taxon>Alteromonadaceae</taxon>
        <taxon>Alteromonas/Salinimonas group</taxon>
        <taxon>Alteromonas</taxon>
    </lineage>
</organism>
<feature type="transmembrane region" description="Helical" evidence="8">
    <location>
        <begin position="97"/>
        <end position="126"/>
    </location>
</feature>
<evidence type="ECO:0000256" key="3">
    <source>
        <dbReference type="ARBA" id="ARBA00022670"/>
    </source>
</evidence>
<feature type="transmembrane region" description="Helical" evidence="8">
    <location>
        <begin position="179"/>
        <end position="198"/>
    </location>
</feature>
<dbReference type="InterPro" id="IPR026392">
    <property type="entry name" value="Exo/Archaeosortase_dom"/>
</dbReference>
<name>A0ABT7STV8_9ALTE</name>
<dbReference type="NCBIfam" id="TIGR02602">
    <property type="entry name" value="8TM_EpsH"/>
    <property type="match status" value="1"/>
</dbReference>
<dbReference type="RefSeq" id="WP_289363703.1">
    <property type="nucleotide sequence ID" value="NZ_JAUCBP010000002.1"/>
</dbReference>
<reference evidence="9 10" key="1">
    <citation type="submission" date="2023-06" db="EMBL/GenBank/DDBJ databases">
        <title>Alteromonas sp. ASW11-36 isolated from intertidal sand.</title>
        <authorList>
            <person name="Li Y."/>
        </authorList>
    </citation>
    <scope>NUCLEOTIDE SEQUENCE [LARGE SCALE GENOMIC DNA]</scope>
    <source>
        <strain evidence="9 10">ASW11-36</strain>
    </source>
</reference>
<evidence type="ECO:0000256" key="6">
    <source>
        <dbReference type="ARBA" id="ARBA00022989"/>
    </source>
</evidence>